<feature type="signal peptide" evidence="1">
    <location>
        <begin position="1"/>
        <end position="25"/>
    </location>
</feature>
<protein>
    <submittedName>
        <fullName evidence="2">Uncharacterized protein</fullName>
    </submittedName>
</protein>
<dbReference type="Proteomes" id="UP000217276">
    <property type="component" value="Chromosome"/>
</dbReference>
<evidence type="ECO:0000256" key="1">
    <source>
        <dbReference type="SAM" id="SignalP"/>
    </source>
</evidence>
<gene>
    <name evidence="2" type="ORF">CGC53_07385</name>
</gene>
<dbReference type="InterPro" id="IPR013783">
    <property type="entry name" value="Ig-like_fold"/>
</dbReference>
<accession>A0A250FD07</accession>
<name>A0A250FD07_9FLAO</name>
<keyword evidence="1" id="KW-0732">Signal</keyword>
<dbReference type="EMBL" id="CP022384">
    <property type="protein sequence ID" value="ATA82175.1"/>
    <property type="molecule type" value="Genomic_DNA"/>
</dbReference>
<feature type="chain" id="PRO_5012693365" evidence="1">
    <location>
        <begin position="26"/>
        <end position="1074"/>
    </location>
</feature>
<sequence length="1074" mass="116547">MKVTRFLACTIVAFLTYFSNVQLYAQTQGSLKQAKLGFAIYACPKSDFNSFRVNISWKPPFPNADNKYFVELSDADGNFDNPTTLATITDKNNRSEIPVTFQFPSTTQGKKYKIRVRSTSPSNEVVAFWEAGGNRGEEIEVHYQDVTTQITVSPINVTLCSGHTQELKVTALPGGKNPSNYKYKWYKLKEAGSSGNNILLASDAPPTQTVSEAGKYYAEIDYGACSGATNARSANITVGVSGNQTVTLSSSSTAICTNDAFTLTATPPIAGSKYFWYYYASDPQTKIKIAETDNNTYTVNAPDNKAGKYYVEVGSGGNCDVRSNQIAITRKDDITATLNTTGGSVLMPGKNKTFTVSTTAEAPTYKWFKDGTEISGETGATLVTTSAGKYKAEVSQTGSCPVTVQTAEYELTQPDNFKVSIKTKSAYQDCTYDRVTLTVDKIIAQIGSNEVTVDPADYSFFTFQWQANITGTYANVGTNAKEITLSSALENGKYKLNITGPNYSSIPESNEISVLLKDANALKINGGVADLEYCGASVTLTVTTGANASSTYTWYKDGAQVAQGVGLTEYSTEGSGSFYVSVSANYGGCPATSAAIVVRKKNIVVRWEDNIATREIFYAGKTNELKVSHNMESPTIEWTKNGTVLTGETGTSLTISTAPTSVDIYQVKLTDTGTCGNTVTLGPVYFETISDIQQLRVGTVASVNCETRTQTTLELQQIKVKLSSSGEEVIVKKSDYRYFSFQWAKDGNDVYGETNPTYVVSSAGNSDAAQYTVRVIYNTSIIKVSDPKTIAFTPIPDFEISSSEGAKTTAYLCPGGSLTLTVASDSFDPSSSVADSFSYKWYKVTSANYRNDTALGSEQPTATVSETGEYYLEINNGGCPKRAHIKVENYRTGNLKIKQITATGALAKEINQHSSARERKLDVNVGQQLVADGGNNFVWAKSDGTVTYGSTLRITSKDMAGTYTLKEESCTAVGANTLDFELNIFEVKVIPNIVTPNADGVNDYWVIPDTYCQPNVRVTIYSQEGKEVLSTTNYQNNWPDSTTYKELGKRSLVFIYVIEGGNVEKQKGVITLLK</sequence>
<dbReference type="Pfam" id="PF13585">
    <property type="entry name" value="CHU_C"/>
    <property type="match status" value="1"/>
</dbReference>
<organism evidence="2 3">
    <name type="scientific">Capnocytophaga leadbetteri</name>
    <dbReference type="NCBI Taxonomy" id="327575"/>
    <lineage>
        <taxon>Bacteria</taxon>
        <taxon>Pseudomonadati</taxon>
        <taxon>Bacteroidota</taxon>
        <taxon>Flavobacteriia</taxon>
        <taxon>Flavobacteriales</taxon>
        <taxon>Flavobacteriaceae</taxon>
        <taxon>Capnocytophaga</taxon>
    </lineage>
</organism>
<keyword evidence="3" id="KW-1185">Reference proteome</keyword>
<dbReference type="RefSeq" id="WP_095914225.1">
    <property type="nucleotide sequence ID" value="NZ_CP022384.1"/>
</dbReference>
<dbReference type="SUPFAM" id="SSF48726">
    <property type="entry name" value="Immunoglobulin"/>
    <property type="match status" value="1"/>
</dbReference>
<evidence type="ECO:0000313" key="2">
    <source>
        <dbReference type="EMBL" id="ATA82175.1"/>
    </source>
</evidence>
<dbReference type="KEGG" id="clk:CGC53_07385"/>
<reference evidence="3" key="1">
    <citation type="submission" date="2017-06" db="EMBL/GenBank/DDBJ databases">
        <title>Capnocytophaga spp. assemblies.</title>
        <authorList>
            <person name="Gulvik C.A."/>
        </authorList>
    </citation>
    <scope>NUCLEOTIDE SEQUENCE [LARGE SCALE GENOMIC DNA]</scope>
    <source>
        <strain evidence="3">H6253</strain>
    </source>
</reference>
<dbReference type="InterPro" id="IPR036179">
    <property type="entry name" value="Ig-like_dom_sf"/>
</dbReference>
<proteinExistence type="predicted"/>
<dbReference type="Gene3D" id="2.60.40.10">
    <property type="entry name" value="Immunoglobulins"/>
    <property type="match status" value="3"/>
</dbReference>
<dbReference type="AlphaFoldDB" id="A0A250FD07"/>
<evidence type="ECO:0000313" key="3">
    <source>
        <dbReference type="Proteomes" id="UP000217276"/>
    </source>
</evidence>